<protein>
    <recommendedName>
        <fullName evidence="3">ribonuclease III</fullName>
        <ecNumber evidence="3">3.1.26.3</ecNumber>
    </recommendedName>
</protein>
<dbReference type="Gene3D" id="1.10.1520.10">
    <property type="entry name" value="Ribonuclease III domain"/>
    <property type="match status" value="1"/>
</dbReference>
<dbReference type="FunFam" id="1.10.1520.10:FF:000001">
    <property type="entry name" value="Ribonuclease 3"/>
    <property type="match status" value="1"/>
</dbReference>
<dbReference type="GO" id="GO:0004525">
    <property type="term" value="F:ribonuclease III activity"/>
    <property type="evidence" value="ECO:0007669"/>
    <property type="project" value="UniProtKB-EC"/>
</dbReference>
<keyword evidence="12" id="KW-1185">Reference proteome</keyword>
<dbReference type="InterPro" id="IPR011907">
    <property type="entry name" value="RNase_III"/>
</dbReference>
<evidence type="ECO:0000256" key="8">
    <source>
        <dbReference type="PROSITE-ProRule" id="PRU00266"/>
    </source>
</evidence>
<reference evidence="11" key="1">
    <citation type="submission" date="2021-06" db="EMBL/GenBank/DDBJ databases">
        <authorList>
            <person name="Kallberg Y."/>
            <person name="Tangrot J."/>
            <person name="Rosling A."/>
        </authorList>
    </citation>
    <scope>NUCLEOTIDE SEQUENCE</scope>
    <source>
        <strain evidence="11">IN212</strain>
    </source>
</reference>
<dbReference type="EC" id="3.1.26.3" evidence="3"/>
<feature type="domain" description="DRBM" evidence="9">
    <location>
        <begin position="181"/>
        <end position="249"/>
    </location>
</feature>
<dbReference type="Gene3D" id="3.30.160.20">
    <property type="match status" value="1"/>
</dbReference>
<dbReference type="Pfam" id="PF00035">
    <property type="entry name" value="dsrm"/>
    <property type="match status" value="1"/>
</dbReference>
<dbReference type="GO" id="GO:0003725">
    <property type="term" value="F:double-stranded RNA binding"/>
    <property type="evidence" value="ECO:0007669"/>
    <property type="project" value="TreeGrafter"/>
</dbReference>
<evidence type="ECO:0000259" key="9">
    <source>
        <dbReference type="PROSITE" id="PS50137"/>
    </source>
</evidence>
<accession>A0A9N9P1H3</accession>
<evidence type="ECO:0000313" key="12">
    <source>
        <dbReference type="Proteomes" id="UP000789396"/>
    </source>
</evidence>
<dbReference type="GO" id="GO:0030847">
    <property type="term" value="P:termination of RNA polymerase II transcription, exosome-dependent"/>
    <property type="evidence" value="ECO:0007669"/>
    <property type="project" value="UniProtKB-ARBA"/>
</dbReference>
<evidence type="ECO:0000256" key="1">
    <source>
        <dbReference type="ARBA" id="ARBA00000109"/>
    </source>
</evidence>
<dbReference type="SUPFAM" id="SSF54768">
    <property type="entry name" value="dsRNA-binding domain-like"/>
    <property type="match status" value="1"/>
</dbReference>
<dbReference type="GO" id="GO:0010468">
    <property type="term" value="P:regulation of gene expression"/>
    <property type="evidence" value="ECO:0007669"/>
    <property type="project" value="TreeGrafter"/>
</dbReference>
<dbReference type="SUPFAM" id="SSF69065">
    <property type="entry name" value="RNase III domain-like"/>
    <property type="match status" value="1"/>
</dbReference>
<keyword evidence="5" id="KW-0255">Endonuclease</keyword>
<name>A0A9N9P1H3_9GLOM</name>
<dbReference type="AlphaFoldDB" id="A0A9N9P1H3"/>
<dbReference type="PROSITE" id="PS50142">
    <property type="entry name" value="RNASE_3_2"/>
    <property type="match status" value="1"/>
</dbReference>
<organism evidence="11 12">
    <name type="scientific">Racocetra fulgida</name>
    <dbReference type="NCBI Taxonomy" id="60492"/>
    <lineage>
        <taxon>Eukaryota</taxon>
        <taxon>Fungi</taxon>
        <taxon>Fungi incertae sedis</taxon>
        <taxon>Mucoromycota</taxon>
        <taxon>Glomeromycotina</taxon>
        <taxon>Glomeromycetes</taxon>
        <taxon>Diversisporales</taxon>
        <taxon>Gigasporaceae</taxon>
        <taxon>Racocetra</taxon>
    </lineage>
</organism>
<dbReference type="SMART" id="SM00535">
    <property type="entry name" value="RIBOc"/>
    <property type="match status" value="1"/>
</dbReference>
<dbReference type="InterPro" id="IPR036389">
    <property type="entry name" value="RNase_III_sf"/>
</dbReference>
<feature type="domain" description="RNase III" evidence="10">
    <location>
        <begin position="1"/>
        <end position="126"/>
    </location>
</feature>
<dbReference type="GO" id="GO:0034963">
    <property type="term" value="P:box C/D sno(s)RNA processing"/>
    <property type="evidence" value="ECO:0007669"/>
    <property type="project" value="UniProtKB-ARBA"/>
</dbReference>
<dbReference type="InterPro" id="IPR000999">
    <property type="entry name" value="RNase_III_dom"/>
</dbReference>
<evidence type="ECO:0000259" key="10">
    <source>
        <dbReference type="PROSITE" id="PS50142"/>
    </source>
</evidence>
<dbReference type="EMBL" id="CAJVPZ010049362">
    <property type="protein sequence ID" value="CAG8775753.1"/>
    <property type="molecule type" value="Genomic_DNA"/>
</dbReference>
<comment type="catalytic activity">
    <reaction evidence="1">
        <text>Endonucleolytic cleavage to 5'-phosphomonoester.</text>
        <dbReference type="EC" id="3.1.26.3"/>
    </reaction>
</comment>
<comment type="similarity">
    <text evidence="2">Belongs to the ribonuclease III family.</text>
</comment>
<dbReference type="Pfam" id="PF14622">
    <property type="entry name" value="Ribonucleas_3_3"/>
    <property type="match status" value="1"/>
</dbReference>
<dbReference type="OrthoDB" id="2394192at2759"/>
<dbReference type="HAMAP" id="MF_00104">
    <property type="entry name" value="RNase_III"/>
    <property type="match status" value="1"/>
</dbReference>
<evidence type="ECO:0000256" key="2">
    <source>
        <dbReference type="ARBA" id="ARBA00010183"/>
    </source>
</evidence>
<dbReference type="PROSITE" id="PS50137">
    <property type="entry name" value="DS_RBD"/>
    <property type="match status" value="1"/>
</dbReference>
<evidence type="ECO:0000256" key="5">
    <source>
        <dbReference type="ARBA" id="ARBA00022759"/>
    </source>
</evidence>
<dbReference type="InterPro" id="IPR014720">
    <property type="entry name" value="dsRBD_dom"/>
</dbReference>
<gene>
    <name evidence="11" type="ORF">RFULGI_LOCUS15416</name>
</gene>
<evidence type="ECO:0000256" key="3">
    <source>
        <dbReference type="ARBA" id="ARBA00012177"/>
    </source>
</evidence>
<dbReference type="PANTHER" id="PTHR11207:SF0">
    <property type="entry name" value="RIBONUCLEASE 3"/>
    <property type="match status" value="1"/>
</dbReference>
<keyword evidence="7 8" id="KW-0694">RNA-binding</keyword>
<keyword evidence="4" id="KW-0540">Nuclease</keyword>
<dbReference type="Proteomes" id="UP000789396">
    <property type="component" value="Unassembled WGS sequence"/>
</dbReference>
<dbReference type="PANTHER" id="PTHR11207">
    <property type="entry name" value="RIBONUCLEASE III"/>
    <property type="match status" value="1"/>
</dbReference>
<dbReference type="CDD" id="cd00593">
    <property type="entry name" value="RIBOc"/>
    <property type="match status" value="1"/>
</dbReference>
<comment type="caution">
    <text evidence="11">The sequence shown here is derived from an EMBL/GenBank/DDBJ whole genome shotgun (WGS) entry which is preliminary data.</text>
</comment>
<keyword evidence="6" id="KW-0378">Hydrolase</keyword>
<sequence>MDEIKGWEFKNKKLEIEAITHKSFAIEQPENGPHNERLEWIGDSIISTVVADYLFFRFQDYKEGALTTLRANIVCKEALAGFARKLGLDNELRLGKGALAAGDRNNERILEDTFEAYIGAIYLDCGRNLNGVMEFMEPIIKPFVDDLLANSENGHNSSPPKNVGIVYGPMNKPIESDSLENPIGKLQHWAQARGFKIPEYKHIEKQFENKPGFECEVIIEGKSYGVGLSSNKKDAKKKAAINALGALSE</sequence>
<evidence type="ECO:0000256" key="4">
    <source>
        <dbReference type="ARBA" id="ARBA00022722"/>
    </source>
</evidence>
<proteinExistence type="inferred from homology"/>
<evidence type="ECO:0000256" key="6">
    <source>
        <dbReference type="ARBA" id="ARBA00022801"/>
    </source>
</evidence>
<evidence type="ECO:0000313" key="11">
    <source>
        <dbReference type="EMBL" id="CAG8775753.1"/>
    </source>
</evidence>
<dbReference type="GO" id="GO:0006364">
    <property type="term" value="P:rRNA processing"/>
    <property type="evidence" value="ECO:0007669"/>
    <property type="project" value="InterPro"/>
</dbReference>
<dbReference type="GO" id="GO:0034475">
    <property type="term" value="P:U4 snRNA 3'-end processing"/>
    <property type="evidence" value="ECO:0007669"/>
    <property type="project" value="UniProtKB-ARBA"/>
</dbReference>
<dbReference type="SMART" id="SM00358">
    <property type="entry name" value="DSRM"/>
    <property type="match status" value="1"/>
</dbReference>
<evidence type="ECO:0000256" key="7">
    <source>
        <dbReference type="ARBA" id="ARBA00022884"/>
    </source>
</evidence>